<dbReference type="Gene3D" id="3.40.33.10">
    <property type="entry name" value="CAP"/>
    <property type="match status" value="1"/>
</dbReference>
<feature type="transmembrane region" description="Helical" evidence="3">
    <location>
        <begin position="693"/>
        <end position="714"/>
    </location>
</feature>
<dbReference type="Pfam" id="PF00188">
    <property type="entry name" value="CAP"/>
    <property type="match status" value="1"/>
</dbReference>
<dbReference type="InterPro" id="IPR014044">
    <property type="entry name" value="CAP_dom"/>
</dbReference>
<accession>A0A662Z4G8</accession>
<evidence type="ECO:0000313" key="5">
    <source>
        <dbReference type="EMBL" id="SEV92177.1"/>
    </source>
</evidence>
<evidence type="ECO:0000313" key="6">
    <source>
        <dbReference type="Proteomes" id="UP000243605"/>
    </source>
</evidence>
<dbReference type="PANTHER" id="PTHR31157:SF1">
    <property type="entry name" value="SCP DOMAIN-CONTAINING PROTEIN"/>
    <property type="match status" value="1"/>
</dbReference>
<dbReference type="InterPro" id="IPR035940">
    <property type="entry name" value="CAP_sf"/>
</dbReference>
<feature type="compositionally biased region" description="Acidic residues" evidence="2">
    <location>
        <begin position="504"/>
        <end position="572"/>
    </location>
</feature>
<dbReference type="Proteomes" id="UP000243605">
    <property type="component" value="Unassembled WGS sequence"/>
</dbReference>
<keyword evidence="1" id="KW-0175">Coiled coil</keyword>
<dbReference type="CDD" id="cd05379">
    <property type="entry name" value="CAP_bacterial"/>
    <property type="match status" value="1"/>
</dbReference>
<keyword evidence="3" id="KW-0472">Membrane</keyword>
<name>A0A662Z4G8_9STAP</name>
<protein>
    <submittedName>
        <fullName evidence="5">Cysteine-rich secretory protein family protein</fullName>
    </submittedName>
</protein>
<dbReference type="OrthoDB" id="9783944at2"/>
<feature type="coiled-coil region" evidence="1">
    <location>
        <begin position="337"/>
        <end position="367"/>
    </location>
</feature>
<evidence type="ECO:0000259" key="4">
    <source>
        <dbReference type="Pfam" id="PF00188"/>
    </source>
</evidence>
<feature type="domain" description="SCP" evidence="4">
    <location>
        <begin position="137"/>
        <end position="263"/>
    </location>
</feature>
<proteinExistence type="predicted"/>
<sequence>MHNNIYKILLTVLVAMVAFTGLIAETTYAQSYDVDESGNVVFYSPDGSQSVSKENLIKPNHGVVLFGYQNTYTDVIDASVLPRALGNNRAIANSETRIGRYYSTLSQGEIHNTGFDIGQVHQGQVASGNESWAYSHLAKINQLRYEHGLAPVSINLDASGYAFSKSQDMIQNGYFAHQNPEGDNIITQYLSFNPDDSNVHAVGENMAQAYPSTATSIEAQVFDDLLHSPGHYQNMVDPAWDSVGLGFYYDPSVSSKVYFVQLFYTTDYSAKNGLSAEGLANSYWNYEFYQKDNNPEAFETIVAEVPVEEEVVEEEIVEEEVIEEEVVEETAIDEDFAQEYEENEQLVETLRAEVEEKRQAQSEASDSLAANQAEIERVELENAAVVEPYRSAETLIEEKTIELEATTDPALREQLEAEIAEANVIIKELQPQMDEVNILLNPLTEQQVELENTVAERAEEKRIAEEALVEQSDKLATMTPPEQVDTTVEEGTEVTVEEDVTMEEEVVEEGETEVTEEEVVEEGETEVTEEEDETLTESVEEVVEEEATEESEDAEESVENVEVTFESDEEPTTSEYNVNLSNNIVEVPQNNTPPEVANRSESEEPAAETEEEETVEETEALDEEVEEETDEVEESSEESVDEESAEDSAEELEEEQTVERNLSDLVGRSDTDDSSNDEVSGVLPDTGLAENPWLIVGAIALLLVGAALIFFTVIRRK</sequence>
<dbReference type="RefSeq" id="WP_091474114.1">
    <property type="nucleotide sequence ID" value="NZ_FOIT01000002.1"/>
</dbReference>
<evidence type="ECO:0000256" key="2">
    <source>
        <dbReference type="SAM" id="MobiDB-lite"/>
    </source>
</evidence>
<evidence type="ECO:0000256" key="1">
    <source>
        <dbReference type="SAM" id="Coils"/>
    </source>
</evidence>
<feature type="compositionally biased region" description="Basic and acidic residues" evidence="2">
    <location>
        <begin position="657"/>
        <end position="671"/>
    </location>
</feature>
<keyword evidence="6" id="KW-1185">Reference proteome</keyword>
<keyword evidence="3" id="KW-1133">Transmembrane helix</keyword>
<keyword evidence="3" id="KW-0812">Transmembrane</keyword>
<reference evidence="5 6" key="1">
    <citation type="submission" date="2016-10" db="EMBL/GenBank/DDBJ databases">
        <authorList>
            <person name="Varghese N."/>
            <person name="Submissions S."/>
        </authorList>
    </citation>
    <scope>NUCLEOTIDE SEQUENCE [LARGE SCALE GENOMIC DNA]</scope>
    <source>
        <strain evidence="5 6">IBRC-M10081</strain>
    </source>
</reference>
<organism evidence="5 6">
    <name type="scientific">Aliicoccus persicus</name>
    <dbReference type="NCBI Taxonomy" id="930138"/>
    <lineage>
        <taxon>Bacteria</taxon>
        <taxon>Bacillati</taxon>
        <taxon>Bacillota</taxon>
        <taxon>Bacilli</taxon>
        <taxon>Bacillales</taxon>
        <taxon>Staphylococcaceae</taxon>
        <taxon>Aliicoccus</taxon>
    </lineage>
</organism>
<dbReference type="EMBL" id="FOIT01000002">
    <property type="protein sequence ID" value="SEV92177.1"/>
    <property type="molecule type" value="Genomic_DNA"/>
</dbReference>
<feature type="compositionally biased region" description="Acidic residues" evidence="2">
    <location>
        <begin position="603"/>
        <end position="656"/>
    </location>
</feature>
<dbReference type="PANTHER" id="PTHR31157">
    <property type="entry name" value="SCP DOMAIN-CONTAINING PROTEIN"/>
    <property type="match status" value="1"/>
</dbReference>
<evidence type="ECO:0000256" key="3">
    <source>
        <dbReference type="SAM" id="Phobius"/>
    </source>
</evidence>
<gene>
    <name evidence="5" type="ORF">SAMN05192557_0783</name>
</gene>
<dbReference type="SUPFAM" id="SSF55797">
    <property type="entry name" value="PR-1-like"/>
    <property type="match status" value="1"/>
</dbReference>
<feature type="compositionally biased region" description="Polar residues" evidence="2">
    <location>
        <begin position="573"/>
        <end position="593"/>
    </location>
</feature>
<dbReference type="AlphaFoldDB" id="A0A662Z4G8"/>
<feature type="region of interest" description="Disordered" evidence="2">
    <location>
        <begin position="504"/>
        <end position="686"/>
    </location>
</feature>